<feature type="region of interest" description="Disordered" evidence="1">
    <location>
        <begin position="1"/>
        <end position="79"/>
    </location>
</feature>
<organism evidence="2 3">
    <name type="scientific">Cuscuta campestris</name>
    <dbReference type="NCBI Taxonomy" id="132261"/>
    <lineage>
        <taxon>Eukaryota</taxon>
        <taxon>Viridiplantae</taxon>
        <taxon>Streptophyta</taxon>
        <taxon>Embryophyta</taxon>
        <taxon>Tracheophyta</taxon>
        <taxon>Spermatophyta</taxon>
        <taxon>Magnoliopsida</taxon>
        <taxon>eudicotyledons</taxon>
        <taxon>Gunneridae</taxon>
        <taxon>Pentapetalae</taxon>
        <taxon>asterids</taxon>
        <taxon>lamiids</taxon>
        <taxon>Solanales</taxon>
        <taxon>Convolvulaceae</taxon>
        <taxon>Cuscuteae</taxon>
        <taxon>Cuscuta</taxon>
        <taxon>Cuscuta subgen. Grammica</taxon>
        <taxon>Cuscuta sect. Cleistogrammica</taxon>
    </lineage>
</organism>
<feature type="compositionally biased region" description="Basic and acidic residues" evidence="1">
    <location>
        <begin position="1"/>
        <end position="19"/>
    </location>
</feature>
<protein>
    <submittedName>
        <fullName evidence="2">Uncharacterized protein</fullName>
    </submittedName>
</protein>
<accession>A0A484L3N8</accession>
<reference evidence="2 3" key="1">
    <citation type="submission" date="2018-04" db="EMBL/GenBank/DDBJ databases">
        <authorList>
            <person name="Vogel A."/>
        </authorList>
    </citation>
    <scope>NUCLEOTIDE SEQUENCE [LARGE SCALE GENOMIC DNA]</scope>
</reference>
<dbReference type="EMBL" id="OOIL02000967">
    <property type="protein sequence ID" value="VFQ70900.1"/>
    <property type="molecule type" value="Genomic_DNA"/>
</dbReference>
<keyword evidence="3" id="KW-1185">Reference proteome</keyword>
<dbReference type="AlphaFoldDB" id="A0A484L3N8"/>
<name>A0A484L3N8_9ASTE</name>
<evidence type="ECO:0000313" key="2">
    <source>
        <dbReference type="EMBL" id="VFQ70900.1"/>
    </source>
</evidence>
<evidence type="ECO:0000313" key="3">
    <source>
        <dbReference type="Proteomes" id="UP000595140"/>
    </source>
</evidence>
<sequence>MLEQLKKRPKRDAEHVDLSEEKDDGSQDGDDVEKEAKDADEDMDCAGNDDEDSENEGDSSDSDDDFEDPSKKNISVEIPQPVNSKAATVVKKKDGLRKMKEKYVWIKTRSSPHVLQGVLDHGCSE</sequence>
<dbReference type="Proteomes" id="UP000595140">
    <property type="component" value="Unassembled WGS sequence"/>
</dbReference>
<evidence type="ECO:0000256" key="1">
    <source>
        <dbReference type="SAM" id="MobiDB-lite"/>
    </source>
</evidence>
<gene>
    <name evidence="2" type="ORF">CCAM_LOCUS12676</name>
</gene>
<feature type="compositionally biased region" description="Acidic residues" evidence="1">
    <location>
        <begin position="20"/>
        <end position="67"/>
    </location>
</feature>
<proteinExistence type="predicted"/>